<feature type="domain" description="DUF5667" evidence="4">
    <location>
        <begin position="91"/>
        <end position="210"/>
    </location>
</feature>
<name>A0A1G2BM39_9BACT</name>
<dbReference type="Proteomes" id="UP000177817">
    <property type="component" value="Unassembled WGS sequence"/>
</dbReference>
<evidence type="ECO:0000313" key="5">
    <source>
        <dbReference type="EMBL" id="OGY90175.1"/>
    </source>
</evidence>
<keyword evidence="3" id="KW-0812">Transmembrane</keyword>
<feature type="region of interest" description="Disordered" evidence="2">
    <location>
        <begin position="232"/>
        <end position="253"/>
    </location>
</feature>
<evidence type="ECO:0000259" key="4">
    <source>
        <dbReference type="Pfam" id="PF18915"/>
    </source>
</evidence>
<feature type="transmembrane region" description="Helical" evidence="3">
    <location>
        <begin position="70"/>
        <end position="92"/>
    </location>
</feature>
<reference evidence="5 6" key="1">
    <citation type="journal article" date="2016" name="Nat. Commun.">
        <title>Thousands of microbial genomes shed light on interconnected biogeochemical processes in an aquifer system.</title>
        <authorList>
            <person name="Anantharaman K."/>
            <person name="Brown C.T."/>
            <person name="Hug L.A."/>
            <person name="Sharon I."/>
            <person name="Castelle C.J."/>
            <person name="Probst A.J."/>
            <person name="Thomas B.C."/>
            <person name="Singh A."/>
            <person name="Wilkins M.J."/>
            <person name="Karaoz U."/>
            <person name="Brodie E.L."/>
            <person name="Williams K.H."/>
            <person name="Hubbard S.S."/>
            <person name="Banfield J.F."/>
        </authorList>
    </citation>
    <scope>NUCLEOTIDE SEQUENCE [LARGE SCALE GENOMIC DNA]</scope>
</reference>
<evidence type="ECO:0000256" key="1">
    <source>
        <dbReference type="SAM" id="Coils"/>
    </source>
</evidence>
<feature type="compositionally biased region" description="Polar residues" evidence="2">
    <location>
        <begin position="232"/>
        <end position="247"/>
    </location>
</feature>
<dbReference type="EMBL" id="MHKK01000015">
    <property type="protein sequence ID" value="OGY90175.1"/>
    <property type="molecule type" value="Genomic_DNA"/>
</dbReference>
<evidence type="ECO:0000256" key="3">
    <source>
        <dbReference type="SAM" id="Phobius"/>
    </source>
</evidence>
<sequence length="419" mass="46212">MKISNHSLHKLRELPELQLDRQQLKLEKHRLLAEINRRQEIRAATHLSVGDALRLASFRFIRRVIPRRQFIMATMLIILLTVSTNVMARAAVPGDILWTVKLTFEKAEVAFATDSAQESRIHMRHVDNRLRELNVIASRPTTNTSRTKNISELVLRLERDITAASQSLKITTDEKKIDEQGVVIALAKDLNDKATEAVQALEKNKKTLSDEAGTTLTVDAVSGLSFNTSTAPELTTDQIASSSTTPDTPAPQPVPVEVDLTSVITAVQIVNEYISYDAIDSLIDLVEHHNAPNRAEVKTFLQIRIDEQTKRLTSLDEAVTLVNDDFILHRNESRDLGTQARELLTASSDLLVLDNLSGSLRKLNDAKGDISQMADILHEAASAGGINKKIELVTPVPAVPRGSSVIIQSVPDVATTTAE</sequence>
<dbReference type="AlphaFoldDB" id="A0A1G2BM39"/>
<evidence type="ECO:0000313" key="6">
    <source>
        <dbReference type="Proteomes" id="UP000177817"/>
    </source>
</evidence>
<keyword evidence="3" id="KW-0472">Membrane</keyword>
<feature type="coiled-coil region" evidence="1">
    <location>
        <begin position="184"/>
        <end position="211"/>
    </location>
</feature>
<dbReference type="Pfam" id="PF18915">
    <property type="entry name" value="DUF5667"/>
    <property type="match status" value="1"/>
</dbReference>
<gene>
    <name evidence="5" type="ORF">A2677_04060</name>
</gene>
<organism evidence="5 6">
    <name type="scientific">Candidatus Komeilibacteria bacterium RIFCSPHIGHO2_01_FULL_52_14</name>
    <dbReference type="NCBI Taxonomy" id="1798549"/>
    <lineage>
        <taxon>Bacteria</taxon>
        <taxon>Candidatus Komeiliibacteriota</taxon>
    </lineage>
</organism>
<accession>A0A1G2BM39</accession>
<keyword evidence="1" id="KW-0175">Coiled coil</keyword>
<protein>
    <recommendedName>
        <fullName evidence="4">DUF5667 domain-containing protein</fullName>
    </recommendedName>
</protein>
<evidence type="ECO:0000256" key="2">
    <source>
        <dbReference type="SAM" id="MobiDB-lite"/>
    </source>
</evidence>
<proteinExistence type="predicted"/>
<keyword evidence="3" id="KW-1133">Transmembrane helix</keyword>
<comment type="caution">
    <text evidence="5">The sequence shown here is derived from an EMBL/GenBank/DDBJ whole genome shotgun (WGS) entry which is preliminary data.</text>
</comment>
<dbReference type="InterPro" id="IPR043725">
    <property type="entry name" value="DUF5667"/>
</dbReference>